<feature type="compositionally biased region" description="Low complexity" evidence="1">
    <location>
        <begin position="16"/>
        <end position="26"/>
    </location>
</feature>
<feature type="region of interest" description="Disordered" evidence="1">
    <location>
        <begin position="422"/>
        <end position="456"/>
    </location>
</feature>
<feature type="region of interest" description="Disordered" evidence="1">
    <location>
        <begin position="1"/>
        <end position="26"/>
    </location>
</feature>
<dbReference type="Proteomes" id="UP000823405">
    <property type="component" value="Unassembled WGS sequence"/>
</dbReference>
<reference evidence="2" key="1">
    <citation type="journal article" date="2020" name="Fungal Divers.">
        <title>Resolving the Mortierellaceae phylogeny through synthesis of multi-gene phylogenetics and phylogenomics.</title>
        <authorList>
            <person name="Vandepol N."/>
            <person name="Liber J."/>
            <person name="Desiro A."/>
            <person name="Na H."/>
            <person name="Kennedy M."/>
            <person name="Barry K."/>
            <person name="Grigoriev I.V."/>
            <person name="Miller A.N."/>
            <person name="O'Donnell K."/>
            <person name="Stajich J.E."/>
            <person name="Bonito G."/>
        </authorList>
    </citation>
    <scope>NUCLEOTIDE SEQUENCE</scope>
    <source>
        <strain evidence="2">NVP60</strain>
    </source>
</reference>
<evidence type="ECO:0000313" key="2">
    <source>
        <dbReference type="EMBL" id="KAG0321140.1"/>
    </source>
</evidence>
<name>A0A9P6RN01_9FUNG</name>
<gene>
    <name evidence="2" type="ORF">BGZ97_012046</name>
</gene>
<dbReference type="EMBL" id="JAAAIN010000075">
    <property type="protein sequence ID" value="KAG0321140.1"/>
    <property type="molecule type" value="Genomic_DNA"/>
</dbReference>
<dbReference type="AlphaFoldDB" id="A0A9P6RN01"/>
<dbReference type="OrthoDB" id="2446951at2759"/>
<evidence type="ECO:0000256" key="1">
    <source>
        <dbReference type="SAM" id="MobiDB-lite"/>
    </source>
</evidence>
<proteinExistence type="predicted"/>
<comment type="caution">
    <text evidence="2">The sequence shown here is derived from an EMBL/GenBank/DDBJ whole genome shotgun (WGS) entry which is preliminary data.</text>
</comment>
<sequence>MSFHDASEYPHPTSTPSRPNSAASNRSCRSAFDASNCPGGVLKTVLQSSLEAKQFYAQLIDSEPTFLRELDLTLDWSTTYNDLKHLRNAILKVPQILKLRVDCGNHNGPATDIVNRGKRGNPLVQVMMQHRHLVLIDFVGADGFFSKSTNSAFEDTNSLAGANGDSVMSISVPSTRRGSLASDMSISSSTTTGIFMASSSISALTLGTHGGVTEEVAQKPPTTHLREIHIDGNFDPKAHVGKLKSLIERSPKLFALTLACKDLDFASTVYTIRELVSTYPMFRYLDLSSPQFSAVFDRLDPTSAFAKAPQREDLKPNLGLDNSLVVIERFGSDLETLLIDDSISNEHVQLLERVTSERRKLKLLDMRIGFAMISNSAITEAGRRSLEIILRRPPQPVGPPVATEDGGGAVNSMLMHAQLQQQQQQHTGSGLLQVPGTDQSHQTLSQLRSPSSSPVLMQPPTELMFATSRDRLDWFPFLGTVLDRTSAIRVDFHSLNKWLPLLDQSILLPNPHALSQPLGGSAEEQLHRKSVAQQQLSNLMASSNPSAILTTDQINPSDPPPQTYPIRSIEFRGTGGALQAPAIKSLTRLLSLAPHLEVLSMADFEIESAADWERVLGSIRLQELKQISLHETNVDGHQLALFMNRVDVGARLKAMDLTKTDLKSHDIDGLRRAIDERIPGCRLIV</sequence>
<protein>
    <recommendedName>
        <fullName evidence="4">RNI-like protein</fullName>
    </recommendedName>
</protein>
<feature type="compositionally biased region" description="Polar residues" evidence="1">
    <location>
        <begin position="426"/>
        <end position="455"/>
    </location>
</feature>
<evidence type="ECO:0000313" key="3">
    <source>
        <dbReference type="Proteomes" id="UP000823405"/>
    </source>
</evidence>
<keyword evidence="3" id="KW-1185">Reference proteome</keyword>
<accession>A0A9P6RN01</accession>
<dbReference type="SUPFAM" id="SSF52047">
    <property type="entry name" value="RNI-like"/>
    <property type="match status" value="1"/>
</dbReference>
<organism evidence="2 3">
    <name type="scientific">Linnemannia gamsii</name>
    <dbReference type="NCBI Taxonomy" id="64522"/>
    <lineage>
        <taxon>Eukaryota</taxon>
        <taxon>Fungi</taxon>
        <taxon>Fungi incertae sedis</taxon>
        <taxon>Mucoromycota</taxon>
        <taxon>Mortierellomycotina</taxon>
        <taxon>Mortierellomycetes</taxon>
        <taxon>Mortierellales</taxon>
        <taxon>Mortierellaceae</taxon>
        <taxon>Linnemannia</taxon>
    </lineage>
</organism>
<evidence type="ECO:0008006" key="4">
    <source>
        <dbReference type="Google" id="ProtNLM"/>
    </source>
</evidence>